<feature type="region of interest" description="Disordered" evidence="1">
    <location>
        <begin position="377"/>
        <end position="419"/>
    </location>
</feature>
<dbReference type="PANTHER" id="PTHR21298">
    <property type="entry name" value="GH01721P"/>
    <property type="match status" value="1"/>
</dbReference>
<feature type="domain" description="Ras-associating" evidence="2">
    <location>
        <begin position="132"/>
        <end position="229"/>
    </location>
</feature>
<dbReference type="InterPro" id="IPR029071">
    <property type="entry name" value="Ubiquitin-like_domsf"/>
</dbReference>
<feature type="domain" description="Ras-associating" evidence="2">
    <location>
        <begin position="246"/>
        <end position="319"/>
    </location>
</feature>
<feature type="region of interest" description="Disordered" evidence="1">
    <location>
        <begin position="27"/>
        <end position="63"/>
    </location>
</feature>
<dbReference type="SUPFAM" id="SSF54236">
    <property type="entry name" value="Ubiquitin-like"/>
    <property type="match status" value="2"/>
</dbReference>
<dbReference type="SMART" id="SM00314">
    <property type="entry name" value="RA"/>
    <property type="match status" value="2"/>
</dbReference>
<organism evidence="3 4">
    <name type="scientific">Dermatophagoides pteronyssinus</name>
    <name type="common">European house dust mite</name>
    <dbReference type="NCBI Taxonomy" id="6956"/>
    <lineage>
        <taxon>Eukaryota</taxon>
        <taxon>Metazoa</taxon>
        <taxon>Ecdysozoa</taxon>
        <taxon>Arthropoda</taxon>
        <taxon>Chelicerata</taxon>
        <taxon>Arachnida</taxon>
        <taxon>Acari</taxon>
        <taxon>Acariformes</taxon>
        <taxon>Sarcoptiformes</taxon>
        <taxon>Astigmata</taxon>
        <taxon>Psoroptidia</taxon>
        <taxon>Analgoidea</taxon>
        <taxon>Pyroglyphidae</taxon>
        <taxon>Dermatophagoidinae</taxon>
        <taxon>Dermatophagoides</taxon>
    </lineage>
</organism>
<name>A0ABQ8ITJ8_DERPT</name>
<evidence type="ECO:0000313" key="4">
    <source>
        <dbReference type="Proteomes" id="UP000887458"/>
    </source>
</evidence>
<dbReference type="Proteomes" id="UP000887458">
    <property type="component" value="Unassembled WGS sequence"/>
</dbReference>
<proteinExistence type="predicted"/>
<dbReference type="PROSITE" id="PS50200">
    <property type="entry name" value="RA"/>
    <property type="match status" value="2"/>
</dbReference>
<evidence type="ECO:0000259" key="2">
    <source>
        <dbReference type="PROSITE" id="PS50200"/>
    </source>
</evidence>
<dbReference type="Pfam" id="PF00788">
    <property type="entry name" value="RA"/>
    <property type="match status" value="2"/>
</dbReference>
<feature type="compositionally biased region" description="Polar residues" evidence="1">
    <location>
        <begin position="403"/>
        <end position="419"/>
    </location>
</feature>
<protein>
    <recommendedName>
        <fullName evidence="2">Ras-associating domain-containing protein</fullName>
    </recommendedName>
</protein>
<dbReference type="EMBL" id="NJHN03000120">
    <property type="protein sequence ID" value="KAH9413646.1"/>
    <property type="molecule type" value="Genomic_DNA"/>
</dbReference>
<dbReference type="CDD" id="cd17043">
    <property type="entry name" value="RA"/>
    <property type="match status" value="1"/>
</dbReference>
<dbReference type="Gene3D" id="3.10.20.90">
    <property type="entry name" value="Phosphatidylinositol 3-kinase Catalytic Subunit, Chain A, domain 1"/>
    <property type="match status" value="1"/>
</dbReference>
<dbReference type="InterPro" id="IPR000159">
    <property type="entry name" value="RA_dom"/>
</dbReference>
<sequence length="419" mass="48042">MLKYVSTPMPTSTLSVSNDQQTMFNVDLKRQSSSSTSSSDSISLNSSDCSSNGSSSIMNDSIESPITHHHSNNLLVPVIDHHHHHLRSWSSSSSSISSLPSLITDNVPLSPSSSSSINQSTKTVSSTNTIDRKVVIKIFTRVLCTDVEYKTLSISNHTTSREIVQMILKKFRLNHRDPNLFYLTLEAWIKQTGIPIRSVMTLDDDACPALLQSCYRQKDLKFTLVMRRGENVRIHNRCQHGPSTLNILLSDRTNVEELTRLVTGILDLPTDNKQSYELYVYSPSCKIEQKLSPTDRPLAIRMEWPNQDFNRFEIRPYQIQHNYHHQYIDNNNSNDSRLIMADFRKNFKSEFAMNLLGAANHNKNITITAENRNQHCQQYHHHQQQHHHHPHSHYQSHPHLQLEQQHSTSKSTTGKVLYI</sequence>
<feature type="compositionally biased region" description="Low complexity" evidence="1">
    <location>
        <begin position="32"/>
        <end position="62"/>
    </location>
</feature>
<reference evidence="3 4" key="2">
    <citation type="journal article" date="2022" name="Mol. Biol. Evol.">
        <title>Comparative Genomics Reveals Insights into the Divergent Evolution of Astigmatic Mites and Household Pest Adaptations.</title>
        <authorList>
            <person name="Xiong Q."/>
            <person name="Wan A.T."/>
            <person name="Liu X."/>
            <person name="Fung C.S."/>
            <person name="Xiao X."/>
            <person name="Malainual N."/>
            <person name="Hou J."/>
            <person name="Wang L."/>
            <person name="Wang M."/>
            <person name="Yang K.Y."/>
            <person name="Cui Y."/>
            <person name="Leung E.L."/>
            <person name="Nong W."/>
            <person name="Shin S.K."/>
            <person name="Au S.W."/>
            <person name="Jeong K.Y."/>
            <person name="Chew F.T."/>
            <person name="Hui J.H."/>
            <person name="Leung T.F."/>
            <person name="Tungtrongchitr A."/>
            <person name="Zhong N."/>
            <person name="Liu Z."/>
            <person name="Tsui S.K."/>
        </authorList>
    </citation>
    <scope>NUCLEOTIDE SEQUENCE [LARGE SCALE GENOMIC DNA]</scope>
    <source>
        <strain evidence="3">Derp</strain>
    </source>
</reference>
<comment type="caution">
    <text evidence="3">The sequence shown here is derived from an EMBL/GenBank/DDBJ whole genome shotgun (WGS) entry which is preliminary data.</text>
</comment>
<dbReference type="PANTHER" id="PTHR21298:SF2">
    <property type="entry name" value="GH01721P"/>
    <property type="match status" value="1"/>
</dbReference>
<reference evidence="3 4" key="1">
    <citation type="journal article" date="2018" name="J. Allergy Clin. Immunol.">
        <title>High-quality assembly of Dermatophagoides pteronyssinus genome and transcriptome reveals a wide range of novel allergens.</title>
        <authorList>
            <person name="Liu X.Y."/>
            <person name="Yang K.Y."/>
            <person name="Wang M.Q."/>
            <person name="Kwok J.S."/>
            <person name="Zeng X."/>
            <person name="Yang Z."/>
            <person name="Xiao X.J."/>
            <person name="Lau C.P."/>
            <person name="Li Y."/>
            <person name="Huang Z.M."/>
            <person name="Ba J.G."/>
            <person name="Yim A.K."/>
            <person name="Ouyang C.Y."/>
            <person name="Ngai S.M."/>
            <person name="Chan T.F."/>
            <person name="Leung E.L."/>
            <person name="Liu L."/>
            <person name="Liu Z.G."/>
            <person name="Tsui S.K."/>
        </authorList>
    </citation>
    <scope>NUCLEOTIDE SEQUENCE [LARGE SCALE GENOMIC DNA]</scope>
    <source>
        <strain evidence="3">Derp</strain>
    </source>
</reference>
<accession>A0ABQ8ITJ8</accession>
<evidence type="ECO:0000256" key="1">
    <source>
        <dbReference type="SAM" id="MobiDB-lite"/>
    </source>
</evidence>
<evidence type="ECO:0000313" key="3">
    <source>
        <dbReference type="EMBL" id="KAH9413646.1"/>
    </source>
</evidence>
<gene>
    <name evidence="3" type="ORF">DERP_009347</name>
</gene>
<feature type="compositionally biased region" description="Basic residues" evidence="1">
    <location>
        <begin position="378"/>
        <end position="396"/>
    </location>
</feature>
<keyword evidence="4" id="KW-1185">Reference proteome</keyword>